<feature type="transmembrane region" description="Helical" evidence="7">
    <location>
        <begin position="244"/>
        <end position="264"/>
    </location>
</feature>
<dbReference type="KEGG" id="mai:MICA_1670"/>
<dbReference type="Gene3D" id="1.20.58.220">
    <property type="entry name" value="Phosphate transport system protein phou homolog 2, domain 2"/>
    <property type="match status" value="1"/>
</dbReference>
<keyword evidence="5 7" id="KW-0472">Membrane</keyword>
<feature type="transmembrane region" description="Helical" evidence="7">
    <location>
        <begin position="107"/>
        <end position="125"/>
    </location>
</feature>
<evidence type="ECO:0000256" key="4">
    <source>
        <dbReference type="ARBA" id="ARBA00022989"/>
    </source>
</evidence>
<dbReference type="PANTHER" id="PTHR10010:SF46">
    <property type="entry name" value="SODIUM-DEPENDENT PHOSPHATE TRANSPORT PROTEIN 2B"/>
    <property type="match status" value="1"/>
</dbReference>
<feature type="domain" description="PhoU" evidence="8">
    <location>
        <begin position="449"/>
        <end position="532"/>
    </location>
</feature>
<dbReference type="InterPro" id="IPR003841">
    <property type="entry name" value="Na/Pi_transpt"/>
</dbReference>
<dbReference type="SUPFAM" id="SSF109755">
    <property type="entry name" value="PhoU-like"/>
    <property type="match status" value="1"/>
</dbReference>
<dbReference type="eggNOG" id="COG1283">
    <property type="taxonomic scope" value="Bacteria"/>
</dbReference>
<protein>
    <submittedName>
        <fullName evidence="9">Na+/Pi-cotransporter family protein</fullName>
    </submittedName>
</protein>
<dbReference type="EMBL" id="CP002382">
    <property type="protein sequence ID" value="AEP09983.1"/>
    <property type="molecule type" value="Genomic_DNA"/>
</dbReference>
<dbReference type="Proteomes" id="UP000009286">
    <property type="component" value="Chromosome"/>
</dbReference>
<dbReference type="GO" id="GO:0005436">
    <property type="term" value="F:sodium:phosphate symporter activity"/>
    <property type="evidence" value="ECO:0007669"/>
    <property type="project" value="InterPro"/>
</dbReference>
<dbReference type="PANTHER" id="PTHR10010">
    <property type="entry name" value="SOLUTE CARRIER FAMILY 34 SODIUM PHOSPHATE , MEMBER 2-RELATED"/>
    <property type="match status" value="1"/>
</dbReference>
<evidence type="ECO:0000256" key="1">
    <source>
        <dbReference type="ARBA" id="ARBA00004651"/>
    </source>
</evidence>
<dbReference type="HOGENOM" id="CLU_025623_2_1_5"/>
<dbReference type="InterPro" id="IPR004633">
    <property type="entry name" value="NaPi_cotrn-rel/YqeW-like"/>
</dbReference>
<feature type="transmembrane region" description="Helical" evidence="7">
    <location>
        <begin position="176"/>
        <end position="200"/>
    </location>
</feature>
<dbReference type="InterPro" id="IPR038078">
    <property type="entry name" value="PhoU-like_sf"/>
</dbReference>
<dbReference type="GO" id="GO:0044341">
    <property type="term" value="P:sodium-dependent phosphate transport"/>
    <property type="evidence" value="ECO:0007669"/>
    <property type="project" value="InterPro"/>
</dbReference>
<keyword evidence="3 7" id="KW-0812">Transmembrane</keyword>
<dbReference type="InterPro" id="IPR026022">
    <property type="entry name" value="PhoU_dom"/>
</dbReference>
<evidence type="ECO:0000313" key="9">
    <source>
        <dbReference type="EMBL" id="AEP09983.1"/>
    </source>
</evidence>
<feature type="transmembrane region" description="Helical" evidence="7">
    <location>
        <begin position="6"/>
        <end position="28"/>
    </location>
</feature>
<accession>G2KQQ5</accession>
<dbReference type="GO" id="GO:0005886">
    <property type="term" value="C:plasma membrane"/>
    <property type="evidence" value="ECO:0007669"/>
    <property type="project" value="UniProtKB-SubCell"/>
</dbReference>
<gene>
    <name evidence="9" type="ordered locus">MICA_1670</name>
</gene>
<proteinExistence type="predicted"/>
<feature type="region of interest" description="Disordered" evidence="6">
    <location>
        <begin position="560"/>
        <end position="584"/>
    </location>
</feature>
<evidence type="ECO:0000313" key="10">
    <source>
        <dbReference type="Proteomes" id="UP000009286"/>
    </source>
</evidence>
<evidence type="ECO:0000256" key="2">
    <source>
        <dbReference type="ARBA" id="ARBA00022475"/>
    </source>
</evidence>
<dbReference type="Pfam" id="PF02690">
    <property type="entry name" value="Na_Pi_cotrans"/>
    <property type="match status" value="2"/>
</dbReference>
<dbReference type="AlphaFoldDB" id="G2KQQ5"/>
<dbReference type="OrthoDB" id="5778511at2"/>
<evidence type="ECO:0000256" key="7">
    <source>
        <dbReference type="SAM" id="Phobius"/>
    </source>
</evidence>
<keyword evidence="10" id="KW-1185">Reference proteome</keyword>
<evidence type="ECO:0000256" key="5">
    <source>
        <dbReference type="ARBA" id="ARBA00023136"/>
    </source>
</evidence>
<dbReference type="RefSeq" id="WP_014103206.1">
    <property type="nucleotide sequence ID" value="NC_016026.1"/>
</dbReference>
<dbReference type="STRING" id="856793.MICA_1670"/>
<evidence type="ECO:0000256" key="6">
    <source>
        <dbReference type="SAM" id="MobiDB-lite"/>
    </source>
</evidence>
<name>G2KQQ5_MICAA</name>
<dbReference type="NCBIfam" id="NF037997">
    <property type="entry name" value="Na_Pi_symport"/>
    <property type="match status" value="1"/>
</dbReference>
<feature type="transmembrane region" description="Helical" evidence="7">
    <location>
        <begin position="137"/>
        <end position="155"/>
    </location>
</feature>
<sequence length="584" mass="63623">MTPTLVLINIIGGVCLLLWGLRMVRTGITRAFGANLRKVVSASTGNRFLSFLSGIGVTALLQSSTATAMIIASFASRGLITVAAGLAVMLGADVGTTVVAQLLSFDLSWFAPLLMLTGYIIYTIFEDTGKGQHIGKLLLGLGMMLFALGAIKVASGPMQHSETLRVVLVALEKDPILSVVVAALLTWMAHSSLAIVLLLVSFVAGGVLPFELALMMVLGVNLGGTIAPLVATMREGPEAARVPVGNLLMRLIGVVAFMPLMGLVMKNAALLGDDPSRAVVNFHMAFNVVLAIAFIPFTGWVAKAAYKLMPDRPAEDDPGRPRYLDTKSMDTPTIALASAARETLRMADILEKMMEDTFRSLKGNNEALVNRIKEQDNVVDDIYKSIKAYMARLSQSAMDPDEASRYVQTLTFSTNLEHAGDVIDKNIMPMALKKIRAQKSFSQEGLEEIEHIHNLVLESIRLAQTVFVSGDIRLARKMVEGKEVLRKAEQEAMTAHIERLRDAVPETIATSSMHLDIIRDYRRVNSYMCTVAYPLLEQKGQLRTSRLRPEKDKIAKAQALVDRDQSSASEGDLDNPNRAVEWGI</sequence>
<dbReference type="NCBIfam" id="TIGR00704">
    <property type="entry name" value="NaPi_cotrn_rel"/>
    <property type="match status" value="1"/>
</dbReference>
<feature type="domain" description="PhoU" evidence="8">
    <location>
        <begin position="344"/>
        <end position="422"/>
    </location>
</feature>
<dbReference type="Pfam" id="PF01895">
    <property type="entry name" value="PhoU"/>
    <property type="match status" value="2"/>
</dbReference>
<evidence type="ECO:0000256" key="3">
    <source>
        <dbReference type="ARBA" id="ARBA00022692"/>
    </source>
</evidence>
<feature type="transmembrane region" description="Helical" evidence="7">
    <location>
        <begin position="48"/>
        <end position="72"/>
    </location>
</feature>
<evidence type="ECO:0000259" key="8">
    <source>
        <dbReference type="Pfam" id="PF01895"/>
    </source>
</evidence>
<comment type="subcellular location">
    <subcellularLocation>
        <location evidence="1">Cell membrane</location>
        <topology evidence="1">Multi-pass membrane protein</topology>
    </subcellularLocation>
</comment>
<organism evidence="9 10">
    <name type="scientific">Micavibrio aeruginosavorus (strain ARL-13)</name>
    <dbReference type="NCBI Taxonomy" id="856793"/>
    <lineage>
        <taxon>Bacteria</taxon>
        <taxon>Pseudomonadati</taxon>
        <taxon>Bdellovibrionota</taxon>
        <taxon>Bdellovibrionia</taxon>
        <taxon>Bdellovibrionales</taxon>
        <taxon>Pseudobdellovibrionaceae</taxon>
        <taxon>Micavibrio</taxon>
    </lineage>
</organism>
<feature type="transmembrane region" description="Helical" evidence="7">
    <location>
        <begin position="284"/>
        <end position="302"/>
    </location>
</feature>
<feature type="transmembrane region" description="Helical" evidence="7">
    <location>
        <begin position="212"/>
        <end position="232"/>
    </location>
</feature>
<feature type="transmembrane region" description="Helical" evidence="7">
    <location>
        <begin position="78"/>
        <end position="100"/>
    </location>
</feature>
<keyword evidence="4 7" id="KW-1133">Transmembrane helix</keyword>
<reference evidence="9 10" key="1">
    <citation type="journal article" date="2011" name="BMC Genomics">
        <title>Genomic insights into an obligate epibiotic bacterial predator: Micavibrio aeruginosavorus ARL-13.</title>
        <authorList>
            <person name="Wang Z."/>
            <person name="Kadouri D."/>
            <person name="Wu M."/>
        </authorList>
    </citation>
    <scope>NUCLEOTIDE SEQUENCE [LARGE SCALE GENOMIC DNA]</scope>
    <source>
        <strain evidence="9 10">ARL-13</strain>
    </source>
</reference>
<keyword evidence="2" id="KW-1003">Cell membrane</keyword>